<name>A0A1Y2DHZ5_9PEZI</name>
<feature type="chain" id="PRO_5013005605" evidence="1">
    <location>
        <begin position="21"/>
        <end position="212"/>
    </location>
</feature>
<keyword evidence="1" id="KW-0732">Signal</keyword>
<dbReference type="Proteomes" id="UP000193689">
    <property type="component" value="Unassembled WGS sequence"/>
</dbReference>
<gene>
    <name evidence="2" type="ORF">BCR38DRAFT_489105</name>
</gene>
<keyword evidence="3" id="KW-1185">Reference proteome</keyword>
<organism evidence="2 3">
    <name type="scientific">Pseudomassariella vexata</name>
    <dbReference type="NCBI Taxonomy" id="1141098"/>
    <lineage>
        <taxon>Eukaryota</taxon>
        <taxon>Fungi</taxon>
        <taxon>Dikarya</taxon>
        <taxon>Ascomycota</taxon>
        <taxon>Pezizomycotina</taxon>
        <taxon>Sordariomycetes</taxon>
        <taxon>Xylariomycetidae</taxon>
        <taxon>Amphisphaeriales</taxon>
        <taxon>Pseudomassariaceae</taxon>
        <taxon>Pseudomassariella</taxon>
    </lineage>
</organism>
<reference evidence="2 3" key="1">
    <citation type="submission" date="2016-07" db="EMBL/GenBank/DDBJ databases">
        <title>Pervasive Adenine N6-methylation of Active Genes in Fungi.</title>
        <authorList>
            <consortium name="DOE Joint Genome Institute"/>
            <person name="Mondo S.J."/>
            <person name="Dannebaum R.O."/>
            <person name="Kuo R.C."/>
            <person name="Labutti K."/>
            <person name="Haridas S."/>
            <person name="Kuo A."/>
            <person name="Salamov A."/>
            <person name="Ahrendt S.R."/>
            <person name="Lipzen A."/>
            <person name="Sullivan W."/>
            <person name="Andreopoulos W.B."/>
            <person name="Clum A."/>
            <person name="Lindquist E."/>
            <person name="Daum C."/>
            <person name="Ramamoorthy G.K."/>
            <person name="Gryganskyi A."/>
            <person name="Culley D."/>
            <person name="Magnuson J.K."/>
            <person name="James T.Y."/>
            <person name="O'Malley M.A."/>
            <person name="Stajich J.E."/>
            <person name="Spatafora J.W."/>
            <person name="Visel A."/>
            <person name="Grigoriev I.V."/>
        </authorList>
    </citation>
    <scope>NUCLEOTIDE SEQUENCE [LARGE SCALE GENOMIC DNA]</scope>
    <source>
        <strain evidence="2 3">CBS 129021</strain>
    </source>
</reference>
<dbReference type="InParanoid" id="A0A1Y2DHZ5"/>
<dbReference type="RefSeq" id="XP_040711558.1">
    <property type="nucleotide sequence ID" value="XM_040864361.1"/>
</dbReference>
<evidence type="ECO:0000313" key="3">
    <source>
        <dbReference type="Proteomes" id="UP000193689"/>
    </source>
</evidence>
<sequence length="212" mass="23283">MLSNSRFLLQLGSLAAAAAAAGPTLFQGNSVIITPSSSQYPSDATFKTSNFYCYASEKGYLSFGWWLPAEPGRMNHTHCKPRSDSYDWYEYSIAGDCTLTECRVTAMNYRASDQDKPAFQEHYIARMLDVGDGTLGDLALSYFDRRDGAFAVGTRRVLGGVGASASEKETRACNDAFQTLSELQVERKLSLSFMLENPCEVVSESEPLSAEL</sequence>
<proteinExistence type="predicted"/>
<feature type="signal peptide" evidence="1">
    <location>
        <begin position="1"/>
        <end position="20"/>
    </location>
</feature>
<dbReference type="STRING" id="1141098.A0A1Y2DHZ5"/>
<evidence type="ECO:0000256" key="1">
    <source>
        <dbReference type="SAM" id="SignalP"/>
    </source>
</evidence>
<protein>
    <submittedName>
        <fullName evidence="2">Uncharacterized protein</fullName>
    </submittedName>
</protein>
<evidence type="ECO:0000313" key="2">
    <source>
        <dbReference type="EMBL" id="ORY58746.1"/>
    </source>
</evidence>
<accession>A0A1Y2DHZ5</accession>
<dbReference type="EMBL" id="MCFJ01000015">
    <property type="protein sequence ID" value="ORY58746.1"/>
    <property type="molecule type" value="Genomic_DNA"/>
</dbReference>
<dbReference type="AlphaFoldDB" id="A0A1Y2DHZ5"/>
<dbReference type="GeneID" id="63780573"/>
<comment type="caution">
    <text evidence="2">The sequence shown here is derived from an EMBL/GenBank/DDBJ whole genome shotgun (WGS) entry which is preliminary data.</text>
</comment>
<dbReference type="OrthoDB" id="4392204at2759"/>